<evidence type="ECO:0000313" key="2">
    <source>
        <dbReference type="Proteomes" id="UP000298652"/>
    </source>
</evidence>
<dbReference type="AlphaFoldDB" id="A0A4V6D8K7"/>
<accession>A0A4V6D8K7</accession>
<organism evidence="1 2">
    <name type="scientific">Setaria viridis</name>
    <name type="common">Green bristlegrass</name>
    <name type="synonym">Setaria italica subsp. viridis</name>
    <dbReference type="NCBI Taxonomy" id="4556"/>
    <lineage>
        <taxon>Eukaryota</taxon>
        <taxon>Viridiplantae</taxon>
        <taxon>Streptophyta</taxon>
        <taxon>Embryophyta</taxon>
        <taxon>Tracheophyta</taxon>
        <taxon>Spermatophyta</taxon>
        <taxon>Magnoliopsida</taxon>
        <taxon>Liliopsida</taxon>
        <taxon>Poales</taxon>
        <taxon>Poaceae</taxon>
        <taxon>PACMAD clade</taxon>
        <taxon>Panicoideae</taxon>
        <taxon>Panicodae</taxon>
        <taxon>Paniceae</taxon>
        <taxon>Cenchrinae</taxon>
        <taxon>Setaria</taxon>
    </lineage>
</organism>
<gene>
    <name evidence="1" type="ORF">SEVIR_6G103414v2</name>
</gene>
<proteinExistence type="predicted"/>
<sequence>MVHHCIPFWSGPLLLFHTDLSLHHLQLASPISNKIEGCSAVHI</sequence>
<dbReference type="EMBL" id="CM016557">
    <property type="protein sequence ID" value="TKW10046.1"/>
    <property type="molecule type" value="Genomic_DNA"/>
</dbReference>
<dbReference type="Proteomes" id="UP000298652">
    <property type="component" value="Chromosome 6"/>
</dbReference>
<name>A0A4V6D8K7_SETVI</name>
<keyword evidence="2" id="KW-1185">Reference proteome</keyword>
<protein>
    <submittedName>
        <fullName evidence="1">Uncharacterized protein</fullName>
    </submittedName>
</protein>
<dbReference type="Gramene" id="TKW10046">
    <property type="protein sequence ID" value="TKW10046"/>
    <property type="gene ID" value="SEVIR_6G103414v2"/>
</dbReference>
<reference evidence="1" key="1">
    <citation type="submission" date="2019-03" db="EMBL/GenBank/DDBJ databases">
        <title>WGS assembly of Setaria viridis.</title>
        <authorList>
            <person name="Huang P."/>
            <person name="Jenkins J."/>
            <person name="Grimwood J."/>
            <person name="Barry K."/>
            <person name="Healey A."/>
            <person name="Mamidi S."/>
            <person name="Sreedasyam A."/>
            <person name="Shu S."/>
            <person name="Feldman M."/>
            <person name="Wu J."/>
            <person name="Yu Y."/>
            <person name="Chen C."/>
            <person name="Johnson J."/>
            <person name="Rokhsar D."/>
            <person name="Baxter I."/>
            <person name="Schmutz J."/>
            <person name="Brutnell T."/>
            <person name="Kellogg E."/>
        </authorList>
    </citation>
    <scope>NUCLEOTIDE SEQUENCE [LARGE SCALE GENOMIC DNA]</scope>
</reference>
<evidence type="ECO:0000313" key="1">
    <source>
        <dbReference type="EMBL" id="TKW10046.1"/>
    </source>
</evidence>